<dbReference type="SMART" id="SM00852">
    <property type="entry name" value="MoCF_biosynth"/>
    <property type="match status" value="1"/>
</dbReference>
<dbReference type="InterPro" id="IPR005110">
    <property type="entry name" value="MoeA_linker/N"/>
</dbReference>
<dbReference type="InterPro" id="IPR001453">
    <property type="entry name" value="MoaB/Mog_dom"/>
</dbReference>
<organism evidence="8 9">
    <name type="scientific">Dyella jiangningensis</name>
    <dbReference type="NCBI Taxonomy" id="1379159"/>
    <lineage>
        <taxon>Bacteria</taxon>
        <taxon>Pseudomonadati</taxon>
        <taxon>Pseudomonadota</taxon>
        <taxon>Gammaproteobacteria</taxon>
        <taxon>Lysobacterales</taxon>
        <taxon>Rhodanobacteraceae</taxon>
        <taxon>Dyella</taxon>
    </lineage>
</organism>
<comment type="function">
    <text evidence="1 6">Catalyzes the insertion of molybdate into adenylated molybdopterin with the concomitant release of AMP.</text>
</comment>
<dbReference type="AlphaFoldDB" id="A0A328P8N3"/>
<comment type="similarity">
    <text evidence="3 6">Belongs to the MoeA family.</text>
</comment>
<evidence type="ECO:0000256" key="4">
    <source>
        <dbReference type="ARBA" id="ARBA00023150"/>
    </source>
</evidence>
<dbReference type="SUPFAM" id="SSF53218">
    <property type="entry name" value="Molybdenum cofactor biosynthesis proteins"/>
    <property type="match status" value="1"/>
</dbReference>
<comment type="cofactor">
    <cofactor evidence="6">
        <name>Mg(2+)</name>
        <dbReference type="ChEBI" id="CHEBI:18420"/>
    </cofactor>
</comment>
<accession>A0A328P8N3</accession>
<dbReference type="UniPathway" id="UPA00344"/>
<dbReference type="InterPro" id="IPR008284">
    <property type="entry name" value="MoCF_biosynth_CS"/>
</dbReference>
<comment type="pathway">
    <text evidence="2 6">Cofactor biosynthesis; molybdopterin biosynthesis.</text>
</comment>
<protein>
    <recommendedName>
        <fullName evidence="6">Molybdopterin molybdenumtransferase</fullName>
        <ecNumber evidence="6">2.10.1.1</ecNumber>
    </recommendedName>
</protein>
<evidence type="ECO:0000256" key="3">
    <source>
        <dbReference type="ARBA" id="ARBA00010763"/>
    </source>
</evidence>
<dbReference type="InterPro" id="IPR036688">
    <property type="entry name" value="MoeA_C_domain_IV_sf"/>
</dbReference>
<keyword evidence="6" id="KW-0460">Magnesium</keyword>
<dbReference type="InterPro" id="IPR036135">
    <property type="entry name" value="MoeA_linker/N_sf"/>
</dbReference>
<keyword evidence="6" id="KW-0500">Molybdenum</keyword>
<dbReference type="InterPro" id="IPR036425">
    <property type="entry name" value="MoaB/Mog-like_dom_sf"/>
</dbReference>
<dbReference type="Gene3D" id="3.40.980.10">
    <property type="entry name" value="MoaB/Mog-like domain"/>
    <property type="match status" value="1"/>
</dbReference>
<evidence type="ECO:0000313" key="9">
    <source>
        <dbReference type="Proteomes" id="UP000248926"/>
    </source>
</evidence>
<reference evidence="8 9" key="1">
    <citation type="journal article" date="2018" name="Genet. Mol. Biol.">
        <title>The genome sequence of Dyella jiangningensis FCAV SCS01 from a lignocellulose-decomposing microbial consortium metagenome reveals potential for biotechnological applications.</title>
        <authorList>
            <person name="Desiderato J.G."/>
            <person name="Alvarenga D.O."/>
            <person name="Constancio M.T.L."/>
            <person name="Alves L.M.C."/>
            <person name="Varani A.M."/>
        </authorList>
    </citation>
    <scope>NUCLEOTIDE SEQUENCE [LARGE SCALE GENOMIC DNA]</scope>
    <source>
        <strain evidence="8 9">FCAV SCS01</strain>
    </source>
</reference>
<gene>
    <name evidence="8" type="ORF">CA260_07685</name>
</gene>
<evidence type="ECO:0000313" key="8">
    <source>
        <dbReference type="EMBL" id="RAO78389.1"/>
    </source>
</evidence>
<dbReference type="PANTHER" id="PTHR10192:SF5">
    <property type="entry name" value="GEPHYRIN"/>
    <property type="match status" value="1"/>
</dbReference>
<dbReference type="Gene3D" id="2.40.340.10">
    <property type="entry name" value="MoeA, C-terminal, domain IV"/>
    <property type="match status" value="1"/>
</dbReference>
<dbReference type="OrthoDB" id="9804758at2"/>
<dbReference type="PANTHER" id="PTHR10192">
    <property type="entry name" value="MOLYBDOPTERIN BIOSYNTHESIS PROTEIN"/>
    <property type="match status" value="1"/>
</dbReference>
<evidence type="ECO:0000256" key="1">
    <source>
        <dbReference type="ARBA" id="ARBA00002901"/>
    </source>
</evidence>
<evidence type="ECO:0000256" key="2">
    <source>
        <dbReference type="ARBA" id="ARBA00005046"/>
    </source>
</evidence>
<dbReference type="Pfam" id="PF03453">
    <property type="entry name" value="MoeA_N"/>
    <property type="match status" value="1"/>
</dbReference>
<name>A0A328P8N3_9GAMM</name>
<dbReference type="GO" id="GO:0006777">
    <property type="term" value="P:Mo-molybdopterin cofactor biosynthetic process"/>
    <property type="evidence" value="ECO:0007669"/>
    <property type="project" value="UniProtKB-UniRule"/>
</dbReference>
<keyword evidence="9" id="KW-1185">Reference proteome</keyword>
<dbReference type="PROSITE" id="PS01079">
    <property type="entry name" value="MOCF_BIOSYNTHESIS_2"/>
    <property type="match status" value="1"/>
</dbReference>
<dbReference type="EMBL" id="NFZS01000001">
    <property type="protein sequence ID" value="RAO78389.1"/>
    <property type="molecule type" value="Genomic_DNA"/>
</dbReference>
<dbReference type="GO" id="GO:0046872">
    <property type="term" value="F:metal ion binding"/>
    <property type="evidence" value="ECO:0007669"/>
    <property type="project" value="UniProtKB-UniRule"/>
</dbReference>
<comment type="catalytic activity">
    <reaction evidence="5">
        <text>adenylyl-molybdopterin + molybdate = Mo-molybdopterin + AMP + H(+)</text>
        <dbReference type="Rhea" id="RHEA:35047"/>
        <dbReference type="ChEBI" id="CHEBI:15378"/>
        <dbReference type="ChEBI" id="CHEBI:36264"/>
        <dbReference type="ChEBI" id="CHEBI:62727"/>
        <dbReference type="ChEBI" id="CHEBI:71302"/>
        <dbReference type="ChEBI" id="CHEBI:456215"/>
        <dbReference type="EC" id="2.10.1.1"/>
    </reaction>
</comment>
<dbReference type="Gene3D" id="2.170.190.11">
    <property type="entry name" value="Molybdopterin biosynthesis moea protein, domain 3"/>
    <property type="match status" value="1"/>
</dbReference>
<dbReference type="InterPro" id="IPR005111">
    <property type="entry name" value="MoeA_C_domain_IV"/>
</dbReference>
<sequence>MTELISVAQAESLIAEHMPSFGSERVPLHQAAGRILRQPVYAEHDHPPFDRVMMDGIAIHWHENLPRAFTLTGVQLAGMAMQALVATDTCIEVTTGAMLPAGCDCVIPVEQAQRDGDSYRLVDGYQPARGQFIHSRGSDCVVGEQLLDVGTRIGAPEMALLAANGFAQIEVAAMPSIAIVSTGDELVDVGAPLGEGQIRRSNDIAVATALRLHGFERIAIEHVIDDEQATRHTLARLLATHDVLILSGGVSMGQRDYVPSALQALDVRRVFHRIAQKPGKPMWFGIGPQQQCVFALPGNPVSALVCAVRYVRPALLAAMGTTATSVETVCLDASMDTHAMLTSFVPAHVHTDALGLTMAHPVPSRTSGDFSSLPRTHGVLQLAPGLGPLPAGAVAAFYRW</sequence>
<dbReference type="Pfam" id="PF00994">
    <property type="entry name" value="MoCF_biosynth"/>
    <property type="match status" value="1"/>
</dbReference>
<dbReference type="Proteomes" id="UP000248926">
    <property type="component" value="Unassembled WGS sequence"/>
</dbReference>
<dbReference type="CDD" id="cd00887">
    <property type="entry name" value="MoeA"/>
    <property type="match status" value="1"/>
</dbReference>
<keyword evidence="6 8" id="KW-0808">Transferase</keyword>
<dbReference type="GO" id="GO:0061599">
    <property type="term" value="F:molybdopterin molybdotransferase activity"/>
    <property type="evidence" value="ECO:0007669"/>
    <property type="project" value="UniProtKB-UniRule"/>
</dbReference>
<keyword evidence="4 6" id="KW-0501">Molybdenum cofactor biosynthesis</keyword>
<evidence type="ECO:0000256" key="5">
    <source>
        <dbReference type="ARBA" id="ARBA00047317"/>
    </source>
</evidence>
<dbReference type="EC" id="2.10.1.1" evidence="6"/>
<keyword evidence="6" id="KW-0479">Metal-binding</keyword>
<comment type="caution">
    <text evidence="8">The sequence shown here is derived from an EMBL/GenBank/DDBJ whole genome shotgun (WGS) entry which is preliminary data.</text>
</comment>
<dbReference type="SUPFAM" id="SSF63882">
    <property type="entry name" value="MoeA N-terminal region -like"/>
    <property type="match status" value="1"/>
</dbReference>
<evidence type="ECO:0000256" key="6">
    <source>
        <dbReference type="RuleBase" id="RU365090"/>
    </source>
</evidence>
<dbReference type="GO" id="GO:0005829">
    <property type="term" value="C:cytosol"/>
    <property type="evidence" value="ECO:0007669"/>
    <property type="project" value="TreeGrafter"/>
</dbReference>
<dbReference type="Gene3D" id="3.90.105.10">
    <property type="entry name" value="Molybdopterin biosynthesis moea protein, domain 2"/>
    <property type="match status" value="1"/>
</dbReference>
<proteinExistence type="inferred from homology"/>
<evidence type="ECO:0000259" key="7">
    <source>
        <dbReference type="SMART" id="SM00852"/>
    </source>
</evidence>
<dbReference type="InterPro" id="IPR038987">
    <property type="entry name" value="MoeA-like"/>
</dbReference>
<feature type="domain" description="MoaB/Mog" evidence="7">
    <location>
        <begin position="178"/>
        <end position="317"/>
    </location>
</feature>
<dbReference type="RefSeq" id="WP_111983059.1">
    <property type="nucleotide sequence ID" value="NZ_NFZS01000001.1"/>
</dbReference>
<dbReference type="NCBIfam" id="TIGR00177">
    <property type="entry name" value="molyb_syn"/>
    <property type="match status" value="1"/>
</dbReference>
<dbReference type="Pfam" id="PF03454">
    <property type="entry name" value="MoeA_C"/>
    <property type="match status" value="1"/>
</dbReference>